<dbReference type="EMBL" id="FZOD01000013">
    <property type="protein sequence ID" value="SNS67307.1"/>
    <property type="molecule type" value="Genomic_DNA"/>
</dbReference>
<protein>
    <recommendedName>
        <fullName evidence="3">DUF302 domain-containing protein</fullName>
    </recommendedName>
</protein>
<reference evidence="1 2" key="1">
    <citation type="submission" date="2017-06" db="EMBL/GenBank/DDBJ databases">
        <authorList>
            <person name="Kim H.J."/>
            <person name="Triplett B.A."/>
        </authorList>
    </citation>
    <scope>NUCLEOTIDE SEQUENCE [LARGE SCALE GENOMIC DNA]</scope>
    <source>
        <strain evidence="1 2">CGMCC 4.2132</strain>
    </source>
</reference>
<evidence type="ECO:0000313" key="2">
    <source>
        <dbReference type="Proteomes" id="UP000198282"/>
    </source>
</evidence>
<dbReference type="RefSeq" id="WP_143653233.1">
    <property type="nucleotide sequence ID" value="NZ_FZOD01000013.1"/>
</dbReference>
<keyword evidence="2" id="KW-1185">Reference proteome</keyword>
<name>A0A239GDQ1_9ACTN</name>
<evidence type="ECO:0000313" key="1">
    <source>
        <dbReference type="EMBL" id="SNS67307.1"/>
    </source>
</evidence>
<gene>
    <name evidence="1" type="ORF">SAMN05216276_1013154</name>
</gene>
<dbReference type="AlphaFoldDB" id="A0A239GDQ1"/>
<sequence length="97" mass="10645">MPVDTQQVIDYLSKLGNELESRRFSVLLSTAKGRPHFLTVINPAAPALSENVMALPDAKGVLWFWFPWRTAITPASDIVAAADRVERVLAEVGRPAS</sequence>
<dbReference type="Proteomes" id="UP000198282">
    <property type="component" value="Unassembled WGS sequence"/>
</dbReference>
<evidence type="ECO:0008006" key="3">
    <source>
        <dbReference type="Google" id="ProtNLM"/>
    </source>
</evidence>
<dbReference type="OrthoDB" id="3542386at2"/>
<organism evidence="1 2">
    <name type="scientific">Streptosporangium subroseum</name>
    <dbReference type="NCBI Taxonomy" id="106412"/>
    <lineage>
        <taxon>Bacteria</taxon>
        <taxon>Bacillati</taxon>
        <taxon>Actinomycetota</taxon>
        <taxon>Actinomycetes</taxon>
        <taxon>Streptosporangiales</taxon>
        <taxon>Streptosporangiaceae</taxon>
        <taxon>Streptosporangium</taxon>
    </lineage>
</organism>
<accession>A0A239GDQ1</accession>
<proteinExistence type="predicted"/>